<name>U5W4Y2_9ACTN</name>
<dbReference type="Proteomes" id="UP000017746">
    <property type="component" value="Chromosome"/>
</dbReference>
<dbReference type="GO" id="GO:0008233">
    <property type="term" value="F:peptidase activity"/>
    <property type="evidence" value="ECO:0007669"/>
    <property type="project" value="UniProtKB-KW"/>
</dbReference>
<evidence type="ECO:0000313" key="2">
    <source>
        <dbReference type="EMBL" id="AGZ44273.1"/>
    </source>
</evidence>
<proteinExistence type="predicted"/>
<keyword evidence="2" id="KW-0645">Protease</keyword>
<accession>U5W4Y2</accession>
<dbReference type="GO" id="GO:0006508">
    <property type="term" value="P:proteolysis"/>
    <property type="evidence" value="ECO:0007669"/>
    <property type="project" value="UniProtKB-KW"/>
</dbReference>
<dbReference type="AlphaFoldDB" id="U5W4Y2"/>
<reference evidence="2 3" key="1">
    <citation type="journal article" date="2014" name="J. Biotechnol.">
        <title>Complete genome sequence of the actinobacterium Actinoplanes friuliensis HAG 010964, producer of the lipopeptide antibiotic friulimycin.</title>
        <authorList>
            <person name="Ruckert C."/>
            <person name="Szczepanowski R."/>
            <person name="Albersmeier A."/>
            <person name="Goesmann A."/>
            <person name="Fischer N."/>
            <person name="Steinkamper A."/>
            <person name="Puhler A."/>
            <person name="Biener R."/>
            <person name="Schwartz D."/>
            <person name="Kalinowski J."/>
        </authorList>
    </citation>
    <scope>NUCLEOTIDE SEQUENCE [LARGE SCALE GENOMIC DNA]</scope>
    <source>
        <strain evidence="2 3">DSM 7358</strain>
    </source>
</reference>
<feature type="chain" id="PRO_5004666358" evidence="1">
    <location>
        <begin position="23"/>
        <end position="509"/>
    </location>
</feature>
<organism evidence="2 3">
    <name type="scientific">Actinoplanes friuliensis DSM 7358</name>
    <dbReference type="NCBI Taxonomy" id="1246995"/>
    <lineage>
        <taxon>Bacteria</taxon>
        <taxon>Bacillati</taxon>
        <taxon>Actinomycetota</taxon>
        <taxon>Actinomycetes</taxon>
        <taxon>Micromonosporales</taxon>
        <taxon>Micromonosporaceae</taxon>
        <taxon>Actinoplanes</taxon>
    </lineage>
</organism>
<dbReference type="STRING" id="1246995.AFR_30065"/>
<feature type="signal peptide" evidence="1">
    <location>
        <begin position="1"/>
        <end position="22"/>
    </location>
</feature>
<dbReference type="HOGENOM" id="CLU_536018_0_0_11"/>
<dbReference type="eggNOG" id="COG1404">
    <property type="taxonomic scope" value="Bacteria"/>
</dbReference>
<sequence length="509" mass="54724">MLLAAVALVPATIWTTTASASAASGSLTVTTYDRTGAKVSTPLSLTNIATNTDYTATSGKAKSLPKGTYTVVAAITTRRDSSDTVGARVLKVGSGKTTTTIDARAGKALKMSLDKPPAGQNQELRARICGGDTFSSQVEVYNSPGKIFVIPNKSKHLRSAFAASWSGQGSESWIVTSSSTTVPSSLTKSFKRSSLANLTAWARNGPSAGLETSIMLQAGGDQCRTDLSFGIYQENTPFTFKTHVSPGSWLVRADTWGRLNNGESTTLGFQWAQRTFTAGKSYTQTFFRSAWGPAYNVPRVSGGHLSFDTTSMFVDPSFGSQYYPQSEASEKSLVTLSLKGKVLKKQSRTDWGSIDTAWFEKKITKKGWYLLTVSAQRYRPGLKYPSGLLSDRTGVWFSFYADPKKNKTASVLLPRMNPAGLDIWNRAKPGSSTTVDIKLQGKAIPKSVTAKASFDGGKTWKSVPVKKSGSAWKATVKNPGSGVVALKTQTQDKGGNKTEVTIYRAYRIG</sequence>
<evidence type="ECO:0000313" key="3">
    <source>
        <dbReference type="Proteomes" id="UP000017746"/>
    </source>
</evidence>
<keyword evidence="2" id="KW-0378">Hydrolase</keyword>
<dbReference type="PATRIC" id="fig|1246995.3.peg.6090"/>
<protein>
    <submittedName>
        <fullName evidence="2">Subtilisin-like protein serine protease-like protein</fullName>
    </submittedName>
</protein>
<dbReference type="EMBL" id="CP006272">
    <property type="protein sequence ID" value="AGZ44273.1"/>
    <property type="molecule type" value="Genomic_DNA"/>
</dbReference>
<keyword evidence="1" id="KW-0732">Signal</keyword>
<evidence type="ECO:0000256" key="1">
    <source>
        <dbReference type="SAM" id="SignalP"/>
    </source>
</evidence>
<dbReference type="KEGG" id="afs:AFR_30065"/>
<gene>
    <name evidence="2" type="ORF">AFR_30065</name>
</gene>
<keyword evidence="3" id="KW-1185">Reference proteome</keyword>